<dbReference type="AlphaFoldDB" id="A0A0H5M0M6"/>
<dbReference type="EMBL" id="CWJI01000019">
    <property type="protein sequence ID" value="CRY56993.1"/>
    <property type="molecule type" value="Genomic_DNA"/>
</dbReference>
<comment type="similarity">
    <text evidence="1">Belongs to the bactofilin family.</text>
</comment>
<reference evidence="4" key="1">
    <citation type="submission" date="2015-03" db="EMBL/GenBank/DDBJ databases">
        <authorList>
            <consortium name="Pathogen Informatics"/>
        </authorList>
    </citation>
    <scope>NUCLEOTIDE SEQUENCE [LARGE SCALE GENOMIC DNA]</scope>
    <source>
        <strain evidence="4">R148</strain>
    </source>
</reference>
<evidence type="ECO:0000256" key="2">
    <source>
        <dbReference type="SAM" id="Phobius"/>
    </source>
</evidence>
<dbReference type="InterPro" id="IPR007607">
    <property type="entry name" value="BacA/B"/>
</dbReference>
<evidence type="ECO:0000313" key="4">
    <source>
        <dbReference type="Proteomes" id="UP000043316"/>
    </source>
</evidence>
<dbReference type="PANTHER" id="PTHR35024:SF4">
    <property type="entry name" value="POLYMER-FORMING CYTOSKELETAL PROTEIN"/>
    <property type="match status" value="1"/>
</dbReference>
<dbReference type="PANTHER" id="PTHR35024">
    <property type="entry name" value="HYPOTHETICAL CYTOSOLIC PROTEIN"/>
    <property type="match status" value="1"/>
</dbReference>
<dbReference type="RefSeq" id="WP_053010361.1">
    <property type="nucleotide sequence ID" value="NZ_CWJI01000019.1"/>
</dbReference>
<gene>
    <name evidence="3" type="ORF">ERS008476_04040</name>
</gene>
<evidence type="ECO:0000256" key="1">
    <source>
        <dbReference type="ARBA" id="ARBA00044755"/>
    </source>
</evidence>
<keyword evidence="2" id="KW-0472">Membrane</keyword>
<dbReference type="PROSITE" id="PS51257">
    <property type="entry name" value="PROKAR_LIPOPROTEIN"/>
    <property type="match status" value="1"/>
</dbReference>
<sequence length="222" mass="24477">MNKRYLYFNLGVGFWLLALTACLSYSTVLTLVLACLALGSFTLHCSQLQNLNMFKINKKPSNDLQTKNLSLPALLPSEENGPHTIIAKDNRVEGNLTSSGQIEIFGEVKGDIHVTNGLVRILCSGRVEGNITCDELYIDGSVRGKCTADIINIDEHGNINGVLTYNSLSIQHGAVVIGTLCHVNKLENLVHETPFEPKEIALQKPHKQKQLKQEVEALDLQK</sequence>
<name>A0A0H5M0M6_YERIN</name>
<proteinExistence type="inferred from homology"/>
<evidence type="ECO:0000313" key="3">
    <source>
        <dbReference type="EMBL" id="CRY56993.1"/>
    </source>
</evidence>
<feature type="transmembrane region" description="Helical" evidence="2">
    <location>
        <begin position="12"/>
        <end position="41"/>
    </location>
</feature>
<protein>
    <submittedName>
        <fullName evidence="3">Integral membrane protein CcmA involved in cell shape determination</fullName>
    </submittedName>
</protein>
<dbReference type="Proteomes" id="UP000043316">
    <property type="component" value="Unassembled WGS sequence"/>
</dbReference>
<accession>A0A0H5M0M6</accession>
<keyword evidence="2" id="KW-1133">Transmembrane helix</keyword>
<keyword evidence="2" id="KW-0812">Transmembrane</keyword>
<organism evidence="3 4">
    <name type="scientific">Yersinia intermedia</name>
    <dbReference type="NCBI Taxonomy" id="631"/>
    <lineage>
        <taxon>Bacteria</taxon>
        <taxon>Pseudomonadati</taxon>
        <taxon>Pseudomonadota</taxon>
        <taxon>Gammaproteobacteria</taxon>
        <taxon>Enterobacterales</taxon>
        <taxon>Yersiniaceae</taxon>
        <taxon>Yersinia</taxon>
    </lineage>
</organism>
<dbReference type="Pfam" id="PF04519">
    <property type="entry name" value="Bactofilin"/>
    <property type="match status" value="1"/>
</dbReference>